<dbReference type="EMBL" id="LXHE01000002">
    <property type="protein sequence ID" value="OAV02215.1"/>
    <property type="molecule type" value="Genomic_DNA"/>
</dbReference>
<organism evidence="1 2">
    <name type="scientific">Moraxella catarrhalis</name>
    <name type="common">Branhamella catarrhalis</name>
    <dbReference type="NCBI Taxonomy" id="480"/>
    <lineage>
        <taxon>Bacteria</taxon>
        <taxon>Pseudomonadati</taxon>
        <taxon>Pseudomonadota</taxon>
        <taxon>Gammaproteobacteria</taxon>
        <taxon>Moraxellales</taxon>
        <taxon>Moraxellaceae</taxon>
        <taxon>Moraxella</taxon>
    </lineage>
</organism>
<proteinExistence type="predicted"/>
<comment type="caution">
    <text evidence="1">The sequence shown here is derived from an EMBL/GenBank/DDBJ whole genome shotgun (WGS) entry which is preliminary data.</text>
</comment>
<evidence type="ECO:0000313" key="2">
    <source>
        <dbReference type="Proteomes" id="UP000078446"/>
    </source>
</evidence>
<reference evidence="1 2" key="1">
    <citation type="journal article" date="2016" name="Genome Biol. Evol.">
        <title>Comparative Genomic Analyses of the Moraxella catarrhalis Serosensitive and Seroresistant Lineages Demonstrate Their Independent Evolution.</title>
        <authorList>
            <person name="Earl J.P."/>
            <person name="de Vries S.P."/>
            <person name="Ahmed A."/>
            <person name="Powell E."/>
            <person name="Schultz M.P."/>
            <person name="Hermans P.W."/>
            <person name="Hill D.J."/>
            <person name="Zhou Z."/>
            <person name="Constantinidou C.I."/>
            <person name="Hu F.Z."/>
            <person name="Bootsma H.J."/>
            <person name="Ehrlich G.D."/>
        </authorList>
    </citation>
    <scope>NUCLEOTIDE SEQUENCE [LARGE SCALE GENOMIC DNA]</scope>
    <source>
        <strain evidence="1 2">Z7574</strain>
    </source>
</reference>
<dbReference type="Proteomes" id="UP000078446">
    <property type="component" value="Unassembled WGS sequence"/>
</dbReference>
<sequence>MQDALFRFYHHLIYLKKIKSFFKYCDYKQNCIVAIDAD</sequence>
<evidence type="ECO:0000313" key="1">
    <source>
        <dbReference type="EMBL" id="OAV02215.1"/>
    </source>
</evidence>
<gene>
    <name evidence="1" type="ORF">AO382_0581</name>
</gene>
<protein>
    <submittedName>
        <fullName evidence="1">Uncharacterized protein</fullName>
    </submittedName>
</protein>
<accession>A0A7Z0V165</accession>
<name>A0A7Z0V165_MORCA</name>
<dbReference type="AlphaFoldDB" id="A0A7Z0V165"/>